<dbReference type="AlphaFoldDB" id="A0A1H9IKY7"/>
<dbReference type="NCBIfam" id="TIGR02675">
    <property type="entry name" value="tape_meas_nterm"/>
    <property type="match status" value="1"/>
</dbReference>
<dbReference type="EMBL" id="FOGF01000006">
    <property type="protein sequence ID" value="SEQ75218.1"/>
    <property type="molecule type" value="Genomic_DNA"/>
</dbReference>
<evidence type="ECO:0000256" key="1">
    <source>
        <dbReference type="SAM" id="Phobius"/>
    </source>
</evidence>
<dbReference type="Pfam" id="PF20155">
    <property type="entry name" value="TMP_3"/>
    <property type="match status" value="1"/>
</dbReference>
<feature type="transmembrane region" description="Helical" evidence="1">
    <location>
        <begin position="450"/>
        <end position="474"/>
    </location>
</feature>
<evidence type="ECO:0000313" key="3">
    <source>
        <dbReference type="EMBL" id="SEQ75218.1"/>
    </source>
</evidence>
<protein>
    <submittedName>
        <fullName evidence="3">Tape measure domain-containing protein</fullName>
    </submittedName>
</protein>
<keyword evidence="1" id="KW-0472">Membrane</keyword>
<keyword evidence="1" id="KW-0812">Transmembrane</keyword>
<feature type="domain" description="Tape measure protein N-terminal" evidence="2">
    <location>
        <begin position="132"/>
        <end position="311"/>
    </location>
</feature>
<keyword evidence="1" id="KW-1133">Transmembrane helix</keyword>
<dbReference type="STRING" id="137733.SAMN05421767_10617"/>
<evidence type="ECO:0000313" key="4">
    <source>
        <dbReference type="Proteomes" id="UP000198556"/>
    </source>
</evidence>
<keyword evidence="4" id="KW-1185">Reference proteome</keyword>
<feature type="transmembrane region" description="Helical" evidence="1">
    <location>
        <begin position="481"/>
        <end position="503"/>
    </location>
</feature>
<evidence type="ECO:0000259" key="2">
    <source>
        <dbReference type="Pfam" id="PF20155"/>
    </source>
</evidence>
<proteinExistence type="predicted"/>
<organism evidence="3 4">
    <name type="scientific">Granulicatella balaenopterae</name>
    <dbReference type="NCBI Taxonomy" id="137733"/>
    <lineage>
        <taxon>Bacteria</taxon>
        <taxon>Bacillati</taxon>
        <taxon>Bacillota</taxon>
        <taxon>Bacilli</taxon>
        <taxon>Lactobacillales</taxon>
        <taxon>Carnobacteriaceae</taxon>
        <taxon>Granulicatella</taxon>
    </lineage>
</organism>
<gene>
    <name evidence="3" type="ORF">SAMN05421767_10617</name>
</gene>
<sequence>MGEIKTTLTLADKITATLRGVRATMAQVTTQANLVNTAIYKQDNVMSKTAQSTRYYLNAANKVVTAQGKFVSAAEFAATGLRKEDLELRKINRTARYTSATFMDLGRKMKSTMSGMHGLLGGIALSTSALSLAKQSDEYANMNARLKMINDGLSTTKQLQNSIYKSAQLTGSTYNDVANGVAKMRMQAGEVFTNNGETLAFLETMNKSFVVGGASIEEQKSAMLQLTQAMASGKLQGDELRSLAETSPALIQAISDYLGVSRGEIKKLGAEGKLTADIVKNSMLAASGKINSEFEQMPLTFARAWQQFKNYSLVALEPVLVELNRIVNSPHMAQFGNIIAKGINIGAQALHQLLNVASVTIDIMASGGELIANNWDLIAPPLFTIVGLYSALKLATLGYKGAVIAMNTVEAVSVGIKGALSGVTTIKAAASTMATGATFAETAAQHGLNAAFLACPITWVVLGVIALVGALYAGVAAYNRLAGASVSATGIIVGSLFAVGAIAKNVITFIVNFGIGTAQALVNAYQLAGYGIQLAWYGIKLGFFTAVDAVLNAGISAAEWLVNTYFDLSYNVQNAFHQMGLFITTTAQNAASVTDSVINACIGGIENMINRAIDGLNKIVGFANKVAKVFGGEGIGTISHASLGRSNLAGSFGGNSLAAPTKHGPVTFGRSSLASNVGDAPQLPEFTKLQGFEYASIGDAYRNGYSKGEGLADKVSNFFSGKNNDVESPADLMQQSQLLDSLESLPGAASGGAGGGKGGNPTGGKLDSIGKIDDEIAIDDEVIKLIKDVANQEYQQKFIKLEPKIVTNIGEIKNESQYANALDDLNAKIVDAINNGADGI</sequence>
<dbReference type="OrthoDB" id="1677957at2"/>
<dbReference type="InterPro" id="IPR013491">
    <property type="entry name" value="Tape_meas_N"/>
</dbReference>
<dbReference type="RefSeq" id="WP_089746071.1">
    <property type="nucleotide sequence ID" value="NZ_FOGF01000006.1"/>
</dbReference>
<accession>A0A1H9IKY7</accession>
<reference evidence="3 4" key="1">
    <citation type="submission" date="2016-10" db="EMBL/GenBank/DDBJ databases">
        <authorList>
            <person name="de Groot N.N."/>
        </authorList>
    </citation>
    <scope>NUCLEOTIDE SEQUENCE [LARGE SCALE GENOMIC DNA]</scope>
    <source>
        <strain evidence="3 4">DSM 15827</strain>
    </source>
</reference>
<name>A0A1H9IKY7_9LACT</name>
<dbReference type="Proteomes" id="UP000198556">
    <property type="component" value="Unassembled WGS sequence"/>
</dbReference>